<keyword evidence="6" id="KW-0479">Metal-binding</keyword>
<comment type="similarity">
    <text evidence="2">Belongs to the UPF0073 (Hly-III) family.</text>
</comment>
<feature type="transmembrane region" description="Helical" evidence="7">
    <location>
        <begin position="77"/>
        <end position="98"/>
    </location>
</feature>
<feature type="transmembrane region" description="Helical" evidence="7">
    <location>
        <begin position="46"/>
        <end position="65"/>
    </location>
</feature>
<keyword evidence="3 7" id="KW-0812">Transmembrane</keyword>
<evidence type="ECO:0000313" key="8">
    <source>
        <dbReference type="EMBL" id="MBC8531336.1"/>
    </source>
</evidence>
<feature type="transmembrane region" description="Helical" evidence="7">
    <location>
        <begin position="132"/>
        <end position="153"/>
    </location>
</feature>
<dbReference type="InterPro" id="IPR005744">
    <property type="entry name" value="Hy-lIII"/>
</dbReference>
<feature type="binding site" evidence="6">
    <location>
        <position position="186"/>
    </location>
    <ligand>
        <name>Zn(2+)</name>
        <dbReference type="ChEBI" id="CHEBI:29105"/>
    </ligand>
</feature>
<dbReference type="NCBIfam" id="TIGR01065">
    <property type="entry name" value="hlyIII"/>
    <property type="match status" value="1"/>
</dbReference>
<evidence type="ECO:0000256" key="5">
    <source>
        <dbReference type="ARBA" id="ARBA00023136"/>
    </source>
</evidence>
<evidence type="ECO:0000256" key="7">
    <source>
        <dbReference type="SAM" id="Phobius"/>
    </source>
</evidence>
<accession>A0A926HQK5</accession>
<evidence type="ECO:0000256" key="3">
    <source>
        <dbReference type="ARBA" id="ARBA00022692"/>
    </source>
</evidence>
<sequence>MPFYTLAEEIMNAVTHGVGALISLAGCVILIVMACLQRDAYKIVSAAIYGLSLVTLFTMSTLYHAITHPGAKRIFRIFDHTSIFVLIAGSYTPLTLVLLRESGWGWPIFAVVWTAALLGIVFNAISLERFKVFSMICYIASGWCIVVAIVPVIQNMATLGSVLLIAGGLCYTLGIIFYGWKRKYMHSIWHLFVLAGAILHYFCILFYVIMA</sequence>
<dbReference type="AlphaFoldDB" id="A0A926HQK5"/>
<keyword evidence="9" id="KW-1185">Reference proteome</keyword>
<comment type="caution">
    <text evidence="8">The sequence shown here is derived from an EMBL/GenBank/DDBJ whole genome shotgun (WGS) entry which is preliminary data.</text>
</comment>
<gene>
    <name evidence="8" type="ORF">H8696_05680</name>
</gene>
<dbReference type="Pfam" id="PF03006">
    <property type="entry name" value="HlyIII"/>
    <property type="match status" value="1"/>
</dbReference>
<evidence type="ECO:0000256" key="2">
    <source>
        <dbReference type="ARBA" id="ARBA00008488"/>
    </source>
</evidence>
<evidence type="ECO:0000313" key="9">
    <source>
        <dbReference type="Proteomes" id="UP000623172"/>
    </source>
</evidence>
<dbReference type="PANTHER" id="PTHR20855:SF129">
    <property type="entry name" value="HEMOLYSIN-3 HOMOLOG"/>
    <property type="match status" value="1"/>
</dbReference>
<keyword evidence="5 7" id="KW-0472">Membrane</keyword>
<comment type="subcellular location">
    <subcellularLocation>
        <location evidence="1">Endomembrane system</location>
        <topology evidence="1">Multi-pass membrane protein</topology>
    </subcellularLocation>
</comment>
<dbReference type="Proteomes" id="UP000623172">
    <property type="component" value="Unassembled WGS sequence"/>
</dbReference>
<dbReference type="GO" id="GO:0046872">
    <property type="term" value="F:metal ion binding"/>
    <property type="evidence" value="ECO:0007669"/>
    <property type="project" value="UniProtKB-KW"/>
</dbReference>
<evidence type="ECO:0000256" key="4">
    <source>
        <dbReference type="ARBA" id="ARBA00022989"/>
    </source>
</evidence>
<protein>
    <submittedName>
        <fullName evidence="8">Hemolysin III family protein</fullName>
    </submittedName>
</protein>
<feature type="binding site" evidence="6">
    <location>
        <position position="64"/>
    </location>
    <ligand>
        <name>Zn(2+)</name>
        <dbReference type="ChEBI" id="CHEBI:29105"/>
    </ligand>
</feature>
<feature type="transmembrane region" description="Helical" evidence="7">
    <location>
        <begin position="12"/>
        <end position="34"/>
    </location>
</feature>
<organism evidence="8 9">
    <name type="scientific">Gehongia tenuis</name>
    <dbReference type="NCBI Taxonomy" id="2763655"/>
    <lineage>
        <taxon>Bacteria</taxon>
        <taxon>Bacillati</taxon>
        <taxon>Bacillota</taxon>
        <taxon>Clostridia</taxon>
        <taxon>Christensenellales</taxon>
        <taxon>Christensenellaceae</taxon>
        <taxon>Gehongia</taxon>
    </lineage>
</organism>
<dbReference type="EMBL" id="JACRSR010000001">
    <property type="protein sequence ID" value="MBC8531336.1"/>
    <property type="molecule type" value="Genomic_DNA"/>
</dbReference>
<evidence type="ECO:0000256" key="1">
    <source>
        <dbReference type="ARBA" id="ARBA00004127"/>
    </source>
</evidence>
<feature type="binding site" evidence="6">
    <location>
        <position position="190"/>
    </location>
    <ligand>
        <name>Zn(2+)</name>
        <dbReference type="ChEBI" id="CHEBI:29105"/>
    </ligand>
</feature>
<dbReference type="InterPro" id="IPR004254">
    <property type="entry name" value="AdipoR/HlyIII-related"/>
</dbReference>
<evidence type="ECO:0000256" key="6">
    <source>
        <dbReference type="PIRSR" id="PIRSR604254-1"/>
    </source>
</evidence>
<feature type="transmembrane region" description="Helical" evidence="7">
    <location>
        <begin position="159"/>
        <end position="180"/>
    </location>
</feature>
<feature type="transmembrane region" description="Helical" evidence="7">
    <location>
        <begin position="187"/>
        <end position="210"/>
    </location>
</feature>
<keyword evidence="6" id="KW-0862">Zinc</keyword>
<dbReference type="GO" id="GO:0016020">
    <property type="term" value="C:membrane"/>
    <property type="evidence" value="ECO:0007669"/>
    <property type="project" value="InterPro"/>
</dbReference>
<keyword evidence="4 7" id="KW-1133">Transmembrane helix</keyword>
<proteinExistence type="inferred from homology"/>
<feature type="transmembrane region" description="Helical" evidence="7">
    <location>
        <begin position="104"/>
        <end position="125"/>
    </location>
</feature>
<name>A0A926HQK5_9FIRM</name>
<reference evidence="8" key="1">
    <citation type="submission" date="2020-08" db="EMBL/GenBank/DDBJ databases">
        <title>Genome public.</title>
        <authorList>
            <person name="Liu C."/>
            <person name="Sun Q."/>
        </authorList>
    </citation>
    <scope>NUCLEOTIDE SEQUENCE</scope>
    <source>
        <strain evidence="8">NSJ-53</strain>
    </source>
</reference>
<dbReference type="GO" id="GO:0140911">
    <property type="term" value="F:pore-forming activity"/>
    <property type="evidence" value="ECO:0007669"/>
    <property type="project" value="InterPro"/>
</dbReference>
<dbReference type="GO" id="GO:0012505">
    <property type="term" value="C:endomembrane system"/>
    <property type="evidence" value="ECO:0007669"/>
    <property type="project" value="UniProtKB-SubCell"/>
</dbReference>
<dbReference type="PANTHER" id="PTHR20855">
    <property type="entry name" value="ADIPOR/PROGESTIN RECEPTOR-RELATED"/>
    <property type="match status" value="1"/>
</dbReference>